<evidence type="ECO:0000313" key="2">
    <source>
        <dbReference type="EMBL" id="KAG6408112.1"/>
    </source>
</evidence>
<proteinExistence type="predicted"/>
<reference evidence="2" key="1">
    <citation type="submission" date="2018-01" db="EMBL/GenBank/DDBJ databases">
        <authorList>
            <person name="Mao J.F."/>
        </authorList>
    </citation>
    <scope>NUCLEOTIDE SEQUENCE</scope>
    <source>
        <strain evidence="2">Huo1</strain>
        <tissue evidence="2">Leaf</tissue>
    </source>
</reference>
<comment type="caution">
    <text evidence="2">The sequence shown here is derived from an EMBL/GenBank/DDBJ whole genome shotgun (WGS) entry which is preliminary data.</text>
</comment>
<dbReference type="Proteomes" id="UP000298416">
    <property type="component" value="Unassembled WGS sequence"/>
</dbReference>
<reference evidence="2" key="2">
    <citation type="submission" date="2020-08" db="EMBL/GenBank/DDBJ databases">
        <title>Plant Genome Project.</title>
        <authorList>
            <person name="Zhang R.-G."/>
        </authorList>
    </citation>
    <scope>NUCLEOTIDE SEQUENCE</scope>
    <source>
        <strain evidence="2">Huo1</strain>
        <tissue evidence="2">Leaf</tissue>
    </source>
</reference>
<evidence type="ECO:0000256" key="1">
    <source>
        <dbReference type="SAM" id="MobiDB-lite"/>
    </source>
</evidence>
<accession>A0A8X8X860</accession>
<feature type="region of interest" description="Disordered" evidence="1">
    <location>
        <begin position="101"/>
        <end position="129"/>
    </location>
</feature>
<feature type="compositionally biased region" description="Polar residues" evidence="1">
    <location>
        <begin position="27"/>
        <end position="36"/>
    </location>
</feature>
<sequence length="141" mass="15745">MMHGEYGVASSEIDKPKLVLRKVSSQTEVAQKQSQSELERVKRNLRKVSTSAVTAPRRPGPETEKPHPLHSVEIVAFPTPDISEQEMDEPIEVEHDNYPVAETPSLENGVKMESIPSLDAESSSKEEQNRKEILNLVFAIV</sequence>
<keyword evidence="3" id="KW-1185">Reference proteome</keyword>
<protein>
    <submittedName>
        <fullName evidence="2">Uncharacterized protein</fullName>
    </submittedName>
</protein>
<dbReference type="AlphaFoldDB" id="A0A8X8X860"/>
<name>A0A8X8X860_SALSN</name>
<feature type="region of interest" description="Disordered" evidence="1">
    <location>
        <begin position="27"/>
        <end position="71"/>
    </location>
</feature>
<gene>
    <name evidence="2" type="ORF">SASPL_131115</name>
</gene>
<organism evidence="2">
    <name type="scientific">Salvia splendens</name>
    <name type="common">Scarlet sage</name>
    <dbReference type="NCBI Taxonomy" id="180675"/>
    <lineage>
        <taxon>Eukaryota</taxon>
        <taxon>Viridiplantae</taxon>
        <taxon>Streptophyta</taxon>
        <taxon>Embryophyta</taxon>
        <taxon>Tracheophyta</taxon>
        <taxon>Spermatophyta</taxon>
        <taxon>Magnoliopsida</taxon>
        <taxon>eudicotyledons</taxon>
        <taxon>Gunneridae</taxon>
        <taxon>Pentapetalae</taxon>
        <taxon>asterids</taxon>
        <taxon>lamiids</taxon>
        <taxon>Lamiales</taxon>
        <taxon>Lamiaceae</taxon>
        <taxon>Nepetoideae</taxon>
        <taxon>Mentheae</taxon>
        <taxon>Salviinae</taxon>
        <taxon>Salvia</taxon>
        <taxon>Salvia subgen. Calosphace</taxon>
        <taxon>core Calosphace</taxon>
    </lineage>
</organism>
<dbReference type="EMBL" id="PNBA02000011">
    <property type="protein sequence ID" value="KAG6408112.1"/>
    <property type="molecule type" value="Genomic_DNA"/>
</dbReference>
<evidence type="ECO:0000313" key="3">
    <source>
        <dbReference type="Proteomes" id="UP000298416"/>
    </source>
</evidence>